<proteinExistence type="predicted"/>
<organism evidence="1 2">
    <name type="scientific">Methylobacterium indicum</name>
    <dbReference type="NCBI Taxonomy" id="1775910"/>
    <lineage>
        <taxon>Bacteria</taxon>
        <taxon>Pseudomonadati</taxon>
        <taxon>Pseudomonadota</taxon>
        <taxon>Alphaproteobacteria</taxon>
        <taxon>Hyphomicrobiales</taxon>
        <taxon>Methylobacteriaceae</taxon>
        <taxon>Methylobacterium</taxon>
    </lineage>
</organism>
<reference evidence="1 2" key="1">
    <citation type="submission" date="2014-11" db="EMBL/GenBank/DDBJ databases">
        <title>Comparative genomics of Methylobacterium species.</title>
        <authorList>
            <person name="Chaudhry V."/>
            <person name="Patil P.B."/>
        </authorList>
    </citation>
    <scope>NUCLEOTIDE SEQUENCE [LARGE SCALE GENOMIC DNA]</scope>
    <source>
        <strain evidence="1 2">SE3.6</strain>
    </source>
</reference>
<name>A0ABR5HJG9_9HYPH</name>
<keyword evidence="2" id="KW-1185">Reference proteome</keyword>
<dbReference type="EMBL" id="JTHG01000003">
    <property type="protein sequence ID" value="KMO26870.1"/>
    <property type="molecule type" value="Genomic_DNA"/>
</dbReference>
<evidence type="ECO:0000313" key="2">
    <source>
        <dbReference type="Proteomes" id="UP000036471"/>
    </source>
</evidence>
<evidence type="ECO:0000313" key="1">
    <source>
        <dbReference type="EMBL" id="KMO26870.1"/>
    </source>
</evidence>
<gene>
    <name evidence="1" type="ORF">QR79_00235</name>
</gene>
<comment type="caution">
    <text evidence="1">The sequence shown here is derived from an EMBL/GenBank/DDBJ whole genome shotgun (WGS) entry which is preliminary data.</text>
</comment>
<sequence length="177" mass="18775">MLPALLPSEPVLLPIQARYAGGAGPGAHEGEHAITANNRWSRALLTFRDLPAGAWCCFEARLAWSAEEEGGLAADFVLAGFDFLAGDGSSLDVEQVPGLSRTLLDPHSAWIAGPGCQPAGSELLLMSPVRVAFGVPPQARGLVLTLRSWRNTEGVTVAEPCLRPVTPLTPAPFRSRR</sequence>
<dbReference type="Proteomes" id="UP000036471">
    <property type="component" value="Unassembled WGS sequence"/>
</dbReference>
<protein>
    <submittedName>
        <fullName evidence="1">Uncharacterized protein</fullName>
    </submittedName>
</protein>
<feature type="non-terminal residue" evidence="1">
    <location>
        <position position="177"/>
    </location>
</feature>
<accession>A0ABR5HJG9</accession>